<evidence type="ECO:0000256" key="2">
    <source>
        <dbReference type="ARBA" id="ARBA00022574"/>
    </source>
</evidence>
<dbReference type="PANTHER" id="PTHR19932:SF10">
    <property type="entry name" value="WD REPEAT AND HMG-BOX DNA-BINDING PROTEIN 1"/>
    <property type="match status" value="1"/>
</dbReference>
<dbReference type="Proteomes" id="UP001586593">
    <property type="component" value="Unassembled WGS sequence"/>
</dbReference>
<dbReference type="EMBL" id="JAZHXJ010000052">
    <property type="protein sequence ID" value="KAL1878552.1"/>
    <property type="molecule type" value="Genomic_DNA"/>
</dbReference>
<evidence type="ECO:0000259" key="7">
    <source>
        <dbReference type="Pfam" id="PF12341"/>
    </source>
</evidence>
<organism evidence="10 11">
    <name type="scientific">Phialemonium thermophilum</name>
    <dbReference type="NCBI Taxonomy" id="223376"/>
    <lineage>
        <taxon>Eukaryota</taxon>
        <taxon>Fungi</taxon>
        <taxon>Dikarya</taxon>
        <taxon>Ascomycota</taxon>
        <taxon>Pezizomycotina</taxon>
        <taxon>Sordariomycetes</taxon>
        <taxon>Sordariomycetidae</taxon>
        <taxon>Cephalothecales</taxon>
        <taxon>Cephalothecaceae</taxon>
        <taxon>Phialemonium</taxon>
    </lineage>
</organism>
<feature type="region of interest" description="Disordered" evidence="6">
    <location>
        <begin position="776"/>
        <end position="795"/>
    </location>
</feature>
<evidence type="ECO:0000256" key="1">
    <source>
        <dbReference type="ARBA" id="ARBA00004123"/>
    </source>
</evidence>
<comment type="caution">
    <text evidence="10">The sequence shown here is derived from an EMBL/GenBank/DDBJ whole genome shotgun (WGS) entry which is preliminary data.</text>
</comment>
<keyword evidence="3" id="KW-0677">Repeat</keyword>
<evidence type="ECO:0000259" key="8">
    <source>
        <dbReference type="Pfam" id="PF20946"/>
    </source>
</evidence>
<sequence length="897" mass="99697">MASTSISRPRPRPAHTQGTTRCAYTPDGTKLVTVGSNNTIRLYKTGFDGEPTNIDECQEQNVTVSTNNGFFVAGSEDGTVSLYSFETNTFERFLLRSSLPVRDVALSPDSKWCAVASDELSVKLVGTEDNTQVRTLRDHGRPTKHLAFDPKGTTLALSCTDGTIYIYSLTVELPELIRTIGGVIPRLDTDAEASSKVAWHPDGRAFAVPTPTRDVQVISKNDWEKQRVFSNGHEGDITALAWSPNGAMLATAGKDRRVLIWSAKDQTVIARHEYANVLDLAWHPSENLVSLTTSDGEVYICPGFVPEQYASLLRLSRQPAPFVHDPLNDISANIRRPNASGVKRNGLAPPRGATPDSLRDLLDDDPVYDDDFVVDDDGAGYTLNSNGKRPADDDELLGSHPSKRTHLIRPQYHVPFQPGSTPWRGNRKYLCLNLIGFVWTVDQDSHNTVTVEFYDHEFHRDFHFTDTFLYDKACLNEHGALFSSPPKDDVPATIFYRPHETWTQRFDWRTQLPRGEAILAMSLSDSFVTVITSADYVRVYTLFGIPYRVYRQKSSPAVTCASWGDYVLTMGNGPVGGDGNTKLLYTIQDIKRDRVCQNEDIVALPDGETVQSVFFSDDGDPCIYDSTGTLLSLLHWRKPSRAQWVPLLDTKLLPRLASGRKNESYFPVAVAGRKFHCIILKGGDRYPYFPRPLLSEFEFSVPLTSPPVAKRGKKKRTNQDVVFDEEMGDVNDDESGSDADDGKDEAEEAAGDELSSEQLKLTQTFLLKMIQSSQLADARGDRQQRSRRYQGSSSAMTAELARLQLDIDKTLLQMLAVECREGEDRGMRALELVQLMRDRSGRMIEAAGKVAERYGRTVLGEKIREIGEKRVAAAERGFGDDDADSADAAADSEGTFA</sequence>
<dbReference type="Pfam" id="PF12341">
    <property type="entry name" value="Mcl1_mid"/>
    <property type="match status" value="1"/>
</dbReference>
<gene>
    <name evidence="10" type="ORF">VTK73DRAFT_7817</name>
</gene>
<feature type="compositionally biased region" description="Low complexity" evidence="6">
    <location>
        <begin position="886"/>
        <end position="897"/>
    </location>
</feature>
<dbReference type="PANTHER" id="PTHR19932">
    <property type="entry name" value="WD REPEAT AND HMG-BOX DNA BINDING PROTEIN"/>
    <property type="match status" value="1"/>
</dbReference>
<dbReference type="PROSITE" id="PS50082">
    <property type="entry name" value="WD_REPEATS_2"/>
    <property type="match status" value="1"/>
</dbReference>
<keyword evidence="11" id="KW-1185">Reference proteome</keyword>
<dbReference type="InterPro" id="IPR001680">
    <property type="entry name" value="WD40_rpt"/>
</dbReference>
<dbReference type="SMART" id="SM00320">
    <property type="entry name" value="WD40"/>
    <property type="match status" value="6"/>
</dbReference>
<name>A0ABR3XRD2_9PEZI</name>
<evidence type="ECO:0000259" key="9">
    <source>
        <dbReference type="Pfam" id="PF24817"/>
    </source>
</evidence>
<evidence type="ECO:0000256" key="3">
    <source>
        <dbReference type="ARBA" id="ARBA00022737"/>
    </source>
</evidence>
<evidence type="ECO:0000256" key="4">
    <source>
        <dbReference type="ARBA" id="ARBA00023242"/>
    </source>
</evidence>
<feature type="region of interest" description="Disordered" evidence="6">
    <location>
        <begin position="708"/>
        <end position="755"/>
    </location>
</feature>
<dbReference type="InterPro" id="IPR057646">
    <property type="entry name" value="WD40_WDHD1_1st"/>
</dbReference>
<dbReference type="Gene3D" id="2.130.10.10">
    <property type="entry name" value="YVTN repeat-like/Quinoprotein amine dehydrogenase"/>
    <property type="match status" value="2"/>
</dbReference>
<dbReference type="PROSITE" id="PS50294">
    <property type="entry name" value="WD_REPEATS_REGION"/>
    <property type="match status" value="1"/>
</dbReference>
<evidence type="ECO:0000313" key="10">
    <source>
        <dbReference type="EMBL" id="KAL1878552.1"/>
    </source>
</evidence>
<comment type="subcellular location">
    <subcellularLocation>
        <location evidence="1">Nucleus</location>
    </subcellularLocation>
</comment>
<dbReference type="InterPro" id="IPR015943">
    <property type="entry name" value="WD40/YVTN_repeat-like_dom_sf"/>
</dbReference>
<dbReference type="InterPro" id="IPR036322">
    <property type="entry name" value="WD40_repeat_dom_sf"/>
</dbReference>
<feature type="region of interest" description="Disordered" evidence="6">
    <location>
        <begin position="1"/>
        <end position="23"/>
    </location>
</feature>
<feature type="domain" description="WDHD1 first WD40" evidence="9">
    <location>
        <begin position="12"/>
        <end position="298"/>
    </location>
</feature>
<keyword evidence="2 5" id="KW-0853">WD repeat</keyword>
<evidence type="ECO:0000256" key="6">
    <source>
        <dbReference type="SAM" id="MobiDB-lite"/>
    </source>
</evidence>
<dbReference type="Pfam" id="PF24817">
    <property type="entry name" value="WD40_WDHD1_1st"/>
    <property type="match status" value="1"/>
</dbReference>
<evidence type="ECO:0000256" key="5">
    <source>
        <dbReference type="PROSITE-ProRule" id="PRU00221"/>
    </source>
</evidence>
<feature type="region of interest" description="Disordered" evidence="6">
    <location>
        <begin position="875"/>
        <end position="897"/>
    </location>
</feature>
<evidence type="ECO:0000313" key="11">
    <source>
        <dbReference type="Proteomes" id="UP001586593"/>
    </source>
</evidence>
<feature type="domain" description="WDHD1/CFT4 helical bundle" evidence="8">
    <location>
        <begin position="796"/>
        <end position="872"/>
    </location>
</feature>
<dbReference type="InterPro" id="IPR022100">
    <property type="entry name" value="WDHD1/CFT4_beta-prop_2nd"/>
</dbReference>
<evidence type="ECO:0008006" key="12">
    <source>
        <dbReference type="Google" id="ProtNLM"/>
    </source>
</evidence>
<feature type="repeat" description="WD" evidence="5">
    <location>
        <begin position="230"/>
        <end position="271"/>
    </location>
</feature>
<dbReference type="SUPFAM" id="SSF82171">
    <property type="entry name" value="DPP6 N-terminal domain-like"/>
    <property type="match status" value="1"/>
</dbReference>
<feature type="compositionally biased region" description="Acidic residues" evidence="6">
    <location>
        <begin position="722"/>
        <end position="755"/>
    </location>
</feature>
<reference evidence="10 11" key="1">
    <citation type="journal article" date="2024" name="Commun. Biol.">
        <title>Comparative genomic analysis of thermophilic fungi reveals convergent evolutionary adaptations and gene losses.</title>
        <authorList>
            <person name="Steindorff A.S."/>
            <person name="Aguilar-Pontes M.V."/>
            <person name="Robinson A.J."/>
            <person name="Andreopoulos B."/>
            <person name="LaButti K."/>
            <person name="Kuo A."/>
            <person name="Mondo S."/>
            <person name="Riley R."/>
            <person name="Otillar R."/>
            <person name="Haridas S."/>
            <person name="Lipzen A."/>
            <person name="Grimwood J."/>
            <person name="Schmutz J."/>
            <person name="Clum A."/>
            <person name="Reid I.D."/>
            <person name="Moisan M.C."/>
            <person name="Butler G."/>
            <person name="Nguyen T.T.M."/>
            <person name="Dewar K."/>
            <person name="Conant G."/>
            <person name="Drula E."/>
            <person name="Henrissat B."/>
            <person name="Hansel C."/>
            <person name="Singer S."/>
            <person name="Hutchinson M.I."/>
            <person name="de Vries R.P."/>
            <person name="Natvig D.O."/>
            <person name="Powell A.J."/>
            <person name="Tsang A."/>
            <person name="Grigoriev I.V."/>
        </authorList>
    </citation>
    <scope>NUCLEOTIDE SEQUENCE [LARGE SCALE GENOMIC DNA]</scope>
    <source>
        <strain evidence="10 11">ATCC 24622</strain>
    </source>
</reference>
<dbReference type="InterPro" id="IPR048591">
    <property type="entry name" value="WDHD1/CFT4_hel"/>
</dbReference>
<dbReference type="SUPFAM" id="SSF50978">
    <property type="entry name" value="WD40 repeat-like"/>
    <property type="match status" value="1"/>
</dbReference>
<protein>
    <recommendedName>
        <fullName evidence="12">Minichromosome loss protein Mcl1 middle region domain-containing protein</fullName>
    </recommendedName>
</protein>
<feature type="domain" description="WDHD1/CFT4 second beta-propeller" evidence="7">
    <location>
        <begin position="415"/>
        <end position="703"/>
    </location>
</feature>
<feature type="region of interest" description="Disordered" evidence="6">
    <location>
        <begin position="337"/>
        <end position="358"/>
    </location>
</feature>
<proteinExistence type="predicted"/>
<keyword evidence="4" id="KW-0539">Nucleus</keyword>
<accession>A0ABR3XRD2</accession>
<dbReference type="Pfam" id="PF20946">
    <property type="entry name" value="Ctf4_C"/>
    <property type="match status" value="1"/>
</dbReference>